<reference evidence="2" key="1">
    <citation type="journal article" date="2020" name="Plant J.">
        <title>Transposons played a major role in the diversification between the closely related almond and peach genomes: results from the almond genome sequence.</title>
        <authorList>
            <person name="Alioto T."/>
            <person name="Alexiou K.G."/>
            <person name="Bardil A."/>
            <person name="Barteri F."/>
            <person name="Castanera R."/>
            <person name="Cruz F."/>
            <person name="Dhingra A."/>
            <person name="Duval H."/>
            <person name="Fernandez I Marti A."/>
            <person name="Frias L."/>
            <person name="Galan B."/>
            <person name="Garcia J.L."/>
            <person name="Howad W."/>
            <person name="Gomez-Garrido J."/>
            <person name="Gut M."/>
            <person name="Julca I."/>
            <person name="Morata J."/>
            <person name="Puigdomenech P."/>
            <person name="Ribeca P."/>
            <person name="Rubio Cabetas M.J."/>
            <person name="Vlasova A."/>
            <person name="Wirthensohn M."/>
            <person name="Garcia-Mas J."/>
            <person name="Gabaldon T."/>
            <person name="Casacuberta J.M."/>
            <person name="Arus P."/>
        </authorList>
    </citation>
    <scope>NUCLEOTIDE SEQUENCE [LARGE SCALE GENOMIC DNA]</scope>
    <source>
        <strain evidence="2">cv. Texas</strain>
    </source>
</reference>
<dbReference type="InParanoid" id="A0A5E4FNL9"/>
<gene>
    <name evidence="1" type="ORF">ALMOND_2B015919</name>
</gene>
<evidence type="ECO:0000313" key="1">
    <source>
        <dbReference type="EMBL" id="VVA29060.1"/>
    </source>
</evidence>
<proteinExistence type="predicted"/>
<sequence length="61" mass="6956">MEERLTEDTANLWELVELKPWKVKLLIHDSANSHVKKGIRETATKAGVTVEVVKDAVMMEH</sequence>
<dbReference type="Gramene" id="VVA29060">
    <property type="protein sequence ID" value="VVA29060"/>
    <property type="gene ID" value="Prudul26B015919"/>
</dbReference>
<name>A0A5E4FNL9_PRUDU</name>
<dbReference type="EMBL" id="CABIKO010000156">
    <property type="protein sequence ID" value="VVA29060.1"/>
    <property type="molecule type" value="Genomic_DNA"/>
</dbReference>
<dbReference type="Proteomes" id="UP000327085">
    <property type="component" value="Chromosome 8"/>
</dbReference>
<dbReference type="AlphaFoldDB" id="A0A5E4FNL9"/>
<accession>A0A5E4FNL9</accession>
<evidence type="ECO:0000313" key="2">
    <source>
        <dbReference type="Proteomes" id="UP000327085"/>
    </source>
</evidence>
<protein>
    <submittedName>
        <fullName evidence="1">Uncharacterized protein</fullName>
    </submittedName>
</protein>
<organism evidence="1 2">
    <name type="scientific">Prunus dulcis</name>
    <name type="common">Almond</name>
    <name type="synonym">Amygdalus dulcis</name>
    <dbReference type="NCBI Taxonomy" id="3755"/>
    <lineage>
        <taxon>Eukaryota</taxon>
        <taxon>Viridiplantae</taxon>
        <taxon>Streptophyta</taxon>
        <taxon>Embryophyta</taxon>
        <taxon>Tracheophyta</taxon>
        <taxon>Spermatophyta</taxon>
        <taxon>Magnoliopsida</taxon>
        <taxon>eudicotyledons</taxon>
        <taxon>Gunneridae</taxon>
        <taxon>Pentapetalae</taxon>
        <taxon>rosids</taxon>
        <taxon>fabids</taxon>
        <taxon>Rosales</taxon>
        <taxon>Rosaceae</taxon>
        <taxon>Amygdaloideae</taxon>
        <taxon>Amygdaleae</taxon>
        <taxon>Prunus</taxon>
    </lineage>
</organism>